<sequence>MKMVPNIALLRQPESTISHLVTNFPSLVFIKHDRFAEVVRGVMKMRFDPSKVVFVQAVRVLSKMSGARLGSRFELYKRRGWSKDVAL</sequence>
<accession>A0A6A1URV7</accession>
<evidence type="ECO:0000313" key="1">
    <source>
        <dbReference type="EMBL" id="KAB1203042.1"/>
    </source>
</evidence>
<dbReference type="OrthoDB" id="1727853at2759"/>
<comment type="caution">
    <text evidence="1">The sequence shown here is derived from an EMBL/GenBank/DDBJ whole genome shotgun (WGS) entry which is preliminary data.</text>
</comment>
<dbReference type="Proteomes" id="UP000516437">
    <property type="component" value="Chromosome 8"/>
</dbReference>
<dbReference type="InterPro" id="IPR038538">
    <property type="entry name" value="MTERF_sf"/>
</dbReference>
<dbReference type="AlphaFoldDB" id="A0A6A1URV7"/>
<gene>
    <name evidence="1" type="ORF">CJ030_MR8G023499</name>
</gene>
<name>A0A6A1URV7_9ROSI</name>
<evidence type="ECO:0000313" key="2">
    <source>
        <dbReference type="Proteomes" id="UP000516437"/>
    </source>
</evidence>
<proteinExistence type="predicted"/>
<reference evidence="1 2" key="1">
    <citation type="journal article" date="2019" name="Plant Biotechnol. J.">
        <title>The red bayberry genome and genetic basis of sex determination.</title>
        <authorList>
            <person name="Jia H.M."/>
            <person name="Jia H.J."/>
            <person name="Cai Q.L."/>
            <person name="Wang Y."/>
            <person name="Zhao H.B."/>
            <person name="Yang W.F."/>
            <person name="Wang G.Y."/>
            <person name="Li Y.H."/>
            <person name="Zhan D.L."/>
            <person name="Shen Y.T."/>
            <person name="Niu Q.F."/>
            <person name="Chang L."/>
            <person name="Qiu J."/>
            <person name="Zhao L."/>
            <person name="Xie H.B."/>
            <person name="Fu W.Y."/>
            <person name="Jin J."/>
            <person name="Li X.W."/>
            <person name="Jiao Y."/>
            <person name="Zhou C.C."/>
            <person name="Tu T."/>
            <person name="Chai C.Y."/>
            <person name="Gao J.L."/>
            <person name="Fan L.J."/>
            <person name="van de Weg E."/>
            <person name="Wang J.Y."/>
            <person name="Gao Z.S."/>
        </authorList>
    </citation>
    <scope>NUCLEOTIDE SEQUENCE [LARGE SCALE GENOMIC DNA]</scope>
    <source>
        <tissue evidence="1">Leaves</tissue>
    </source>
</reference>
<protein>
    <submittedName>
        <fullName evidence="1">Uncharacterized protein</fullName>
    </submittedName>
</protein>
<dbReference type="EMBL" id="RXIC02000026">
    <property type="protein sequence ID" value="KAB1203042.1"/>
    <property type="molecule type" value="Genomic_DNA"/>
</dbReference>
<keyword evidence="2" id="KW-1185">Reference proteome</keyword>
<organism evidence="1 2">
    <name type="scientific">Morella rubra</name>
    <name type="common">Chinese bayberry</name>
    <dbReference type="NCBI Taxonomy" id="262757"/>
    <lineage>
        <taxon>Eukaryota</taxon>
        <taxon>Viridiplantae</taxon>
        <taxon>Streptophyta</taxon>
        <taxon>Embryophyta</taxon>
        <taxon>Tracheophyta</taxon>
        <taxon>Spermatophyta</taxon>
        <taxon>Magnoliopsida</taxon>
        <taxon>eudicotyledons</taxon>
        <taxon>Gunneridae</taxon>
        <taxon>Pentapetalae</taxon>
        <taxon>rosids</taxon>
        <taxon>fabids</taxon>
        <taxon>Fagales</taxon>
        <taxon>Myricaceae</taxon>
        <taxon>Morella</taxon>
    </lineage>
</organism>
<dbReference type="Gene3D" id="1.25.70.10">
    <property type="entry name" value="Transcription termination factor 3, mitochondrial"/>
    <property type="match status" value="1"/>
</dbReference>